<evidence type="ECO:0000313" key="2">
    <source>
        <dbReference type="EMBL" id="CAA9213930.1"/>
    </source>
</evidence>
<name>A0A6J4H3I8_9ACTN</name>
<evidence type="ECO:0000256" key="1">
    <source>
        <dbReference type="SAM" id="MobiDB-lite"/>
    </source>
</evidence>
<dbReference type="AlphaFoldDB" id="A0A6J4H3I8"/>
<feature type="compositionally biased region" description="Low complexity" evidence="1">
    <location>
        <begin position="96"/>
        <end position="107"/>
    </location>
</feature>
<proteinExistence type="predicted"/>
<dbReference type="EMBL" id="CADCTB010000018">
    <property type="protein sequence ID" value="CAA9213930.1"/>
    <property type="molecule type" value="Genomic_DNA"/>
</dbReference>
<gene>
    <name evidence="2" type="ORF">AVDCRST_MAG10-276</name>
</gene>
<reference evidence="2" key="1">
    <citation type="submission" date="2020-02" db="EMBL/GenBank/DDBJ databases">
        <authorList>
            <person name="Meier V. D."/>
        </authorList>
    </citation>
    <scope>NUCLEOTIDE SEQUENCE</scope>
    <source>
        <strain evidence="2">AVDCRST_MAG10</strain>
    </source>
</reference>
<accession>A0A6J4H3I8</accession>
<feature type="non-terminal residue" evidence="2">
    <location>
        <position position="163"/>
    </location>
</feature>
<feature type="non-terminal residue" evidence="2">
    <location>
        <position position="1"/>
    </location>
</feature>
<feature type="region of interest" description="Disordered" evidence="1">
    <location>
        <begin position="93"/>
        <end position="163"/>
    </location>
</feature>
<feature type="compositionally biased region" description="Low complexity" evidence="1">
    <location>
        <begin position="125"/>
        <end position="144"/>
    </location>
</feature>
<organism evidence="2">
    <name type="scientific">uncultured Acidimicrobiales bacterium</name>
    <dbReference type="NCBI Taxonomy" id="310071"/>
    <lineage>
        <taxon>Bacteria</taxon>
        <taxon>Bacillati</taxon>
        <taxon>Actinomycetota</taxon>
        <taxon>Acidimicrobiia</taxon>
        <taxon>Acidimicrobiales</taxon>
        <taxon>environmental samples</taxon>
    </lineage>
</organism>
<protein>
    <submittedName>
        <fullName evidence="2">Uncharacterized protein</fullName>
    </submittedName>
</protein>
<sequence length="163" mass="17931">WPMRTRCPRLRAASLSGRNVGRCSSSSPWSCRCSWLWSWASTPADWPIPTRSRWSKRYGRGPATAPACRSAPIRSPPGRPVCATGWCPRPAARWRSPTCASSSSCPPVGRTAGSPTRPERRTSRRSTSSRSRPPSRPRSSSSSTRRSRCSADRSWPGSSGTRD</sequence>
<feature type="region of interest" description="Disordered" evidence="1">
    <location>
        <begin position="57"/>
        <end position="81"/>
    </location>
</feature>